<name>A0A840N0Z7_9BRAD</name>
<evidence type="ECO:0000313" key="3">
    <source>
        <dbReference type="Proteomes" id="UP000521227"/>
    </source>
</evidence>
<dbReference type="Gene3D" id="6.10.250.3110">
    <property type="match status" value="1"/>
</dbReference>
<keyword evidence="1" id="KW-0175">Coiled coil</keyword>
<gene>
    <name evidence="2" type="ORF">HNQ36_000354</name>
</gene>
<dbReference type="EMBL" id="JACHIJ010000001">
    <property type="protein sequence ID" value="MBB5050406.1"/>
    <property type="molecule type" value="Genomic_DNA"/>
</dbReference>
<dbReference type="AlphaFoldDB" id="A0A840N0Z7"/>
<comment type="caution">
    <text evidence="2">The sequence shown here is derived from an EMBL/GenBank/DDBJ whole genome shotgun (WGS) entry which is preliminary data.</text>
</comment>
<dbReference type="Proteomes" id="UP000521227">
    <property type="component" value="Unassembled WGS sequence"/>
</dbReference>
<organism evidence="2 3">
    <name type="scientific">Afipia massiliensis</name>
    <dbReference type="NCBI Taxonomy" id="211460"/>
    <lineage>
        <taxon>Bacteria</taxon>
        <taxon>Pseudomonadati</taxon>
        <taxon>Pseudomonadota</taxon>
        <taxon>Alphaproteobacteria</taxon>
        <taxon>Hyphomicrobiales</taxon>
        <taxon>Nitrobacteraceae</taxon>
        <taxon>Afipia</taxon>
    </lineage>
</organism>
<reference evidence="2 3" key="1">
    <citation type="submission" date="2020-08" db="EMBL/GenBank/DDBJ databases">
        <title>Genomic Encyclopedia of Type Strains, Phase IV (KMG-IV): sequencing the most valuable type-strain genomes for metagenomic binning, comparative biology and taxonomic classification.</title>
        <authorList>
            <person name="Goeker M."/>
        </authorList>
    </citation>
    <scope>NUCLEOTIDE SEQUENCE [LARGE SCALE GENOMIC DNA]</scope>
    <source>
        <strain evidence="2 3">DSM 17498</strain>
    </source>
</reference>
<dbReference type="RefSeq" id="WP_184082237.1">
    <property type="nucleotide sequence ID" value="NZ_JACHIJ010000001.1"/>
</dbReference>
<sequence>MIATRTGVKIDRTETEINAAFAKVAADERDRAYARYEATLAGLHATIEALSSRLYDSEAMEAELATELAKAKETIERLTANSAVLLTENEGMKHTMVEIDSEMESLRAHSMALAKETIDVRTLNVFLAERHSDVVQQRDTLKAEAESLRSEVNLRDKTHFDLLRSNSAPRLDVNALSAKIRFSEVSLQAAERRNTNEIAALLDAMKSLIASMSRDGSGYSPPPEHV</sequence>
<evidence type="ECO:0000256" key="1">
    <source>
        <dbReference type="SAM" id="Coils"/>
    </source>
</evidence>
<proteinExistence type="predicted"/>
<protein>
    <submittedName>
        <fullName evidence="2">Chromosome segregation ATPase</fullName>
    </submittedName>
</protein>
<feature type="coiled-coil region" evidence="1">
    <location>
        <begin position="131"/>
        <end position="193"/>
    </location>
</feature>
<feature type="coiled-coil region" evidence="1">
    <location>
        <begin position="61"/>
        <end position="88"/>
    </location>
</feature>
<accession>A0A840N0Z7</accession>
<evidence type="ECO:0000313" key="2">
    <source>
        <dbReference type="EMBL" id="MBB5050406.1"/>
    </source>
</evidence>